<dbReference type="InterPro" id="IPR024548">
    <property type="entry name" value="Cu2_monoox_C"/>
</dbReference>
<dbReference type="GO" id="GO:0004500">
    <property type="term" value="F:dopamine beta-monooxygenase activity"/>
    <property type="evidence" value="ECO:0007669"/>
    <property type="project" value="InterPro"/>
</dbReference>
<dbReference type="Gene3D" id="2.60.120.310">
    <property type="entry name" value="Copper type II, ascorbate-dependent monooxygenase, N-terminal domain"/>
    <property type="match status" value="1"/>
</dbReference>
<proteinExistence type="inferred from homology"/>
<dbReference type="FunFam" id="2.60.120.310:FF:000009">
    <property type="entry name" value="Monooxygenase, DBH-like 1, like"/>
    <property type="match status" value="1"/>
</dbReference>
<dbReference type="GO" id="GO:0005507">
    <property type="term" value="F:copper ion binding"/>
    <property type="evidence" value="ECO:0007669"/>
    <property type="project" value="InterPro"/>
</dbReference>
<name>A0A3P9H6R3_ORYLA</name>
<reference key="1">
    <citation type="journal article" date="2007" name="Nature">
        <title>The medaka draft genome and insights into vertebrate genome evolution.</title>
        <authorList>
            <person name="Kasahara M."/>
            <person name="Naruse K."/>
            <person name="Sasaki S."/>
            <person name="Nakatani Y."/>
            <person name="Qu W."/>
            <person name="Ahsan B."/>
            <person name="Yamada T."/>
            <person name="Nagayasu Y."/>
            <person name="Doi K."/>
            <person name="Kasai Y."/>
            <person name="Jindo T."/>
            <person name="Kobayashi D."/>
            <person name="Shimada A."/>
            <person name="Toyoda A."/>
            <person name="Kuroki Y."/>
            <person name="Fujiyama A."/>
            <person name="Sasaki T."/>
            <person name="Shimizu A."/>
            <person name="Asakawa S."/>
            <person name="Shimizu N."/>
            <person name="Hashimoto S."/>
            <person name="Yang J."/>
            <person name="Lee Y."/>
            <person name="Matsushima K."/>
            <person name="Sugano S."/>
            <person name="Sakaizumi M."/>
            <person name="Narita T."/>
            <person name="Ohishi K."/>
            <person name="Haga S."/>
            <person name="Ohta F."/>
            <person name="Nomoto H."/>
            <person name="Nogata K."/>
            <person name="Morishita T."/>
            <person name="Endo T."/>
            <person name="Shin-I T."/>
            <person name="Takeda H."/>
            <person name="Morishita S."/>
            <person name="Kohara Y."/>
        </authorList>
    </citation>
    <scope>NUCLEOTIDE SEQUENCE [LARGE SCALE GENOMIC DNA]</scope>
    <source>
        <strain>Hd-rR</strain>
    </source>
</reference>
<dbReference type="AlphaFoldDB" id="A0A3P9H6R3"/>
<dbReference type="Pfam" id="PF03351">
    <property type="entry name" value="DOMON"/>
    <property type="match status" value="1"/>
</dbReference>
<dbReference type="PANTHER" id="PTHR10157:SF41">
    <property type="entry name" value="DBH-LIKE MONOOXYGENASE PROTEIN 2 HOMOLOG"/>
    <property type="match status" value="1"/>
</dbReference>
<dbReference type="Ensembl" id="ENSORLT00015009157.1">
    <property type="protein sequence ID" value="ENSORLP00015003500.1"/>
    <property type="gene ID" value="ENSORLG00015004260.1"/>
</dbReference>
<evidence type="ECO:0000256" key="10">
    <source>
        <dbReference type="ARBA" id="ARBA00023180"/>
    </source>
</evidence>
<dbReference type="GO" id="GO:0016020">
    <property type="term" value="C:membrane"/>
    <property type="evidence" value="ECO:0007669"/>
    <property type="project" value="UniProtKB-SubCell"/>
</dbReference>
<dbReference type="InterPro" id="IPR014784">
    <property type="entry name" value="Cu2_ascorb_mOase-like_C"/>
</dbReference>
<keyword evidence="10" id="KW-0325">Glycoprotein</keyword>
<reference evidence="12" key="3">
    <citation type="submission" date="2025-08" db="UniProtKB">
        <authorList>
            <consortium name="Ensembl"/>
        </authorList>
    </citation>
    <scope>IDENTIFICATION</scope>
    <source>
        <strain evidence="12">HSOK</strain>
    </source>
</reference>
<keyword evidence="8" id="KW-0472">Membrane</keyword>
<dbReference type="SMART" id="SM00664">
    <property type="entry name" value="DoH"/>
    <property type="match status" value="1"/>
</dbReference>
<dbReference type="FunFam" id="2.60.120.230:FF:000001">
    <property type="entry name" value="Monooxygenase, DBH-like 1"/>
    <property type="match status" value="1"/>
</dbReference>
<evidence type="ECO:0000256" key="5">
    <source>
        <dbReference type="ARBA" id="ARBA00023002"/>
    </source>
</evidence>
<protein>
    <submittedName>
        <fullName evidence="12">Monooxygenase, DBH-like 1, like</fullName>
    </submittedName>
</protein>
<evidence type="ECO:0000313" key="13">
    <source>
        <dbReference type="Proteomes" id="UP000265200"/>
    </source>
</evidence>
<dbReference type="InterPro" id="IPR045266">
    <property type="entry name" value="DOH_DOMON"/>
</dbReference>
<keyword evidence="4" id="KW-0732">Signal</keyword>
<evidence type="ECO:0000256" key="9">
    <source>
        <dbReference type="ARBA" id="ARBA00023157"/>
    </source>
</evidence>
<dbReference type="Pfam" id="PF01082">
    <property type="entry name" value="Cu2_monooxygen"/>
    <property type="match status" value="1"/>
</dbReference>
<keyword evidence="7" id="KW-0503">Monooxygenase</keyword>
<organism evidence="12 13">
    <name type="scientific">Oryzias latipes</name>
    <name type="common">Japanese rice fish</name>
    <name type="synonym">Japanese killifish</name>
    <dbReference type="NCBI Taxonomy" id="8090"/>
    <lineage>
        <taxon>Eukaryota</taxon>
        <taxon>Metazoa</taxon>
        <taxon>Chordata</taxon>
        <taxon>Craniata</taxon>
        <taxon>Vertebrata</taxon>
        <taxon>Euteleostomi</taxon>
        <taxon>Actinopterygii</taxon>
        <taxon>Neopterygii</taxon>
        <taxon>Teleostei</taxon>
        <taxon>Neoteleostei</taxon>
        <taxon>Acanthomorphata</taxon>
        <taxon>Ovalentaria</taxon>
        <taxon>Atherinomorphae</taxon>
        <taxon>Beloniformes</taxon>
        <taxon>Adrianichthyidae</taxon>
        <taxon>Oryziinae</taxon>
        <taxon>Oryzias</taxon>
    </lineage>
</organism>
<dbReference type="PROSITE" id="PS50836">
    <property type="entry name" value="DOMON"/>
    <property type="match status" value="1"/>
</dbReference>
<evidence type="ECO:0000256" key="1">
    <source>
        <dbReference type="ARBA" id="ARBA00001973"/>
    </source>
</evidence>
<evidence type="ECO:0000256" key="2">
    <source>
        <dbReference type="ARBA" id="ARBA00004479"/>
    </source>
</evidence>
<feature type="domain" description="DOMON" evidence="11">
    <location>
        <begin position="80"/>
        <end position="195"/>
    </location>
</feature>
<evidence type="ECO:0000256" key="8">
    <source>
        <dbReference type="ARBA" id="ARBA00023136"/>
    </source>
</evidence>
<dbReference type="InterPro" id="IPR008977">
    <property type="entry name" value="PHM/PNGase_F_dom_sf"/>
</dbReference>
<evidence type="ECO:0000256" key="6">
    <source>
        <dbReference type="ARBA" id="ARBA00023008"/>
    </source>
</evidence>
<comment type="similarity">
    <text evidence="3">Belongs to the copper type II ascorbate-dependent monooxygenase family.</text>
</comment>
<dbReference type="InterPro" id="IPR036939">
    <property type="entry name" value="Cu2_ascorb_mOase_N_sf"/>
</dbReference>
<keyword evidence="5" id="KW-0560">Oxidoreductase</keyword>
<dbReference type="FunFam" id="2.60.40.1210:FF:000001">
    <property type="entry name" value="Monooxygenase, DBH-like 1, like"/>
    <property type="match status" value="1"/>
</dbReference>
<dbReference type="InterPro" id="IPR000945">
    <property type="entry name" value="DBH-like"/>
</dbReference>
<dbReference type="SUPFAM" id="SSF49344">
    <property type="entry name" value="CBD9-like"/>
    <property type="match status" value="1"/>
</dbReference>
<sequence length="607" mass="68359">MTKHFFLYHLNSSHRAGVALERLEGAWELLVHCAQFEEFPPLGDIMSALLLFFPILLAWTEGTSAADDGMPFMEYLDPNRLVCLKWGFDNLKGNITFQLAVNSTGWIGLGFSPSGEMYGADIVIGGVGPNGNYFNDYHAKEEVMPLLDKEQSYTLLSMMENDGQTIMTFQRAIQSCDEEDFHITAQPIKLIYAYGTSDEIKYHGPRRGTKEVNLLNYVPRTSNANATYLSVKVTNVPVPSNKTYYHCKVMKLSDFSTKHHIYQIEPEIENPDIVHHMLLYHCPPTVTTPYENPCYRGDPGDVCFGVVAAWGTGGGVYELPENAGIPIGGENKNILYRLEIHYNNPQQKAGVVDNSGLRLYYTDQLRQHDVGILNTGMLPILPVKYNIPPKAAEFHTYGLCNTSYFSQLVSPMPDLQVFAVLLHTHLAGRKVRVGHFRKGKQIDFLGLNENYNFEMQQTVNLGSIKTVMQGDEIIVECTYNTEDRTEPTKIGLSTFDEMCLAFLYYYPAISVTSCLSQPNTTLLSPTDYQSSDLNDHAEYEEMLKTLPQIQYISDAKKRPLVYTNAFIRDLMESPTIKCEPKNAANELCSSWIANIGGILLSLLWMIV</sequence>
<reference evidence="12" key="4">
    <citation type="submission" date="2025-09" db="UniProtKB">
        <authorList>
            <consortium name="Ensembl"/>
        </authorList>
    </citation>
    <scope>IDENTIFICATION</scope>
    <source>
        <strain evidence="12">HSOK</strain>
    </source>
</reference>
<dbReference type="Proteomes" id="UP000265200">
    <property type="component" value="Chromosome 24"/>
</dbReference>
<dbReference type="Pfam" id="PF03712">
    <property type="entry name" value="Cu2_monoox_C"/>
    <property type="match status" value="1"/>
</dbReference>
<dbReference type="InterPro" id="IPR000323">
    <property type="entry name" value="Cu2_ascorb_mOase_N"/>
</dbReference>
<accession>A0A3P9H6R3</accession>
<evidence type="ECO:0000259" key="11">
    <source>
        <dbReference type="PROSITE" id="PS50836"/>
    </source>
</evidence>
<dbReference type="Gene3D" id="2.60.40.1210">
    <property type="entry name" value="Cellobiose dehydrogenase, cytochrome domain"/>
    <property type="match status" value="1"/>
</dbReference>
<dbReference type="PANTHER" id="PTHR10157">
    <property type="entry name" value="DOPAMINE BETA HYDROXYLASE RELATED"/>
    <property type="match status" value="1"/>
</dbReference>
<dbReference type="SUPFAM" id="SSF49742">
    <property type="entry name" value="PHM/PNGase F"/>
    <property type="match status" value="2"/>
</dbReference>
<comment type="cofactor">
    <cofactor evidence="1">
        <name>Cu(2+)</name>
        <dbReference type="ChEBI" id="CHEBI:29036"/>
    </cofactor>
</comment>
<dbReference type="CDD" id="cd09631">
    <property type="entry name" value="DOMON_DOH"/>
    <property type="match status" value="1"/>
</dbReference>
<evidence type="ECO:0000313" key="12">
    <source>
        <dbReference type="Ensembl" id="ENSORLP00015003500.1"/>
    </source>
</evidence>
<keyword evidence="6" id="KW-0186">Copper</keyword>
<dbReference type="InterPro" id="IPR005018">
    <property type="entry name" value="DOMON_domain"/>
</dbReference>
<reference evidence="12 13" key="2">
    <citation type="submission" date="2017-04" db="EMBL/GenBank/DDBJ databases">
        <title>CpG methylation of centromeres and impact of large insertions on vertebrate speciation.</title>
        <authorList>
            <person name="Ichikawa K."/>
            <person name="Yoshimura J."/>
            <person name="Morishita S."/>
        </authorList>
    </citation>
    <scope>NUCLEOTIDE SEQUENCE</scope>
    <source>
        <strain evidence="12 13">HSOK</strain>
    </source>
</reference>
<evidence type="ECO:0000256" key="7">
    <source>
        <dbReference type="ARBA" id="ARBA00023033"/>
    </source>
</evidence>
<evidence type="ECO:0000256" key="3">
    <source>
        <dbReference type="ARBA" id="ARBA00010676"/>
    </source>
</evidence>
<comment type="subcellular location">
    <subcellularLocation>
        <location evidence="2">Membrane</location>
        <topology evidence="2">Single-pass type I membrane protein</topology>
    </subcellularLocation>
</comment>
<keyword evidence="9" id="KW-1015">Disulfide bond</keyword>
<evidence type="ECO:0000256" key="4">
    <source>
        <dbReference type="ARBA" id="ARBA00022729"/>
    </source>
</evidence>
<dbReference type="Gene3D" id="2.60.120.230">
    <property type="match status" value="1"/>
</dbReference>